<dbReference type="InterPro" id="IPR032585">
    <property type="entry name" value="DUF4912"/>
</dbReference>
<evidence type="ECO:0000313" key="1">
    <source>
        <dbReference type="EMBL" id="WXB92034.1"/>
    </source>
</evidence>
<reference evidence="1 2" key="1">
    <citation type="submission" date="2024-02" db="EMBL/GenBank/DDBJ databases">
        <title>Seven novel Bacillus-like species.</title>
        <authorList>
            <person name="Liu G."/>
        </authorList>
    </citation>
    <scope>NUCLEOTIDE SEQUENCE [LARGE SCALE GENOMIC DNA]</scope>
    <source>
        <strain evidence="1 2">FJAT-52991</strain>
    </source>
</reference>
<accession>A0ABZ2N2U0</accession>
<keyword evidence="2" id="KW-1185">Reference proteome</keyword>
<dbReference type="EMBL" id="CP147404">
    <property type="protein sequence ID" value="WXB92034.1"/>
    <property type="molecule type" value="Genomic_DNA"/>
</dbReference>
<name>A0ABZ2N2U0_9BACI</name>
<organism evidence="1 2">
    <name type="scientific">Bacillus kandeliae</name>
    <dbReference type="NCBI Taxonomy" id="3129297"/>
    <lineage>
        <taxon>Bacteria</taxon>
        <taxon>Bacillati</taxon>
        <taxon>Bacillota</taxon>
        <taxon>Bacilli</taxon>
        <taxon>Bacillales</taxon>
        <taxon>Bacillaceae</taxon>
        <taxon>Bacillus</taxon>
    </lineage>
</organism>
<dbReference type="RefSeq" id="WP_338750109.1">
    <property type="nucleotide sequence ID" value="NZ_CP147404.1"/>
</dbReference>
<gene>
    <name evidence="1" type="ORF">WDJ61_12290</name>
</gene>
<proteinExistence type="predicted"/>
<sequence length="226" mass="26983">MMLNRVRMLQAEIIRLKNEGKSIQNIADILGISVGKVRYQWEKFQKQQASLEEEKNPFVFSLKDEKIEGFTAGFLTLTLTSPNRAICQWTLEEWFIQAIQSIFQLPIDQPAYDLRLYDVSDIIFNGNNAHHMYAFKVPTNSNYWFVKGLQRNRSYVCEIGFLNRQQDFFPLLRSNPIHTPYEQAAQQFMMYSTMERYRNDETKRPLWIEHISTYSYYEYSLEEEHE</sequence>
<dbReference type="Proteomes" id="UP001387364">
    <property type="component" value="Chromosome"/>
</dbReference>
<evidence type="ECO:0000313" key="2">
    <source>
        <dbReference type="Proteomes" id="UP001387364"/>
    </source>
</evidence>
<dbReference type="Pfam" id="PF16258">
    <property type="entry name" value="DUF4912"/>
    <property type="match status" value="1"/>
</dbReference>
<protein>
    <submittedName>
        <fullName evidence="1">DUF4912 domain-containing protein</fullName>
    </submittedName>
</protein>